<organism evidence="3 4">
    <name type="scientific">Parachitinimonas caeni</name>
    <dbReference type="NCBI Taxonomy" id="3031301"/>
    <lineage>
        <taxon>Bacteria</taxon>
        <taxon>Pseudomonadati</taxon>
        <taxon>Pseudomonadota</taxon>
        <taxon>Betaproteobacteria</taxon>
        <taxon>Neisseriales</taxon>
        <taxon>Chitinibacteraceae</taxon>
        <taxon>Parachitinimonas</taxon>
    </lineage>
</organism>
<dbReference type="EC" id="2.4.-.-" evidence="3"/>
<dbReference type="CDD" id="cd03789">
    <property type="entry name" value="GT9_LPS_heptosyltransferase"/>
    <property type="match status" value="1"/>
</dbReference>
<dbReference type="InterPro" id="IPR002201">
    <property type="entry name" value="Glyco_trans_9"/>
</dbReference>
<name>A0ABT7E295_9NEIS</name>
<gene>
    <name evidence="3" type="ORF">PZA18_20545</name>
</gene>
<dbReference type="Proteomes" id="UP001172778">
    <property type="component" value="Unassembled WGS sequence"/>
</dbReference>
<dbReference type="EMBL" id="JARRAF010000038">
    <property type="protein sequence ID" value="MDK2126433.1"/>
    <property type="molecule type" value="Genomic_DNA"/>
</dbReference>
<dbReference type="PANTHER" id="PTHR30160:SF1">
    <property type="entry name" value="LIPOPOLYSACCHARIDE 1,2-N-ACETYLGLUCOSAMINETRANSFERASE-RELATED"/>
    <property type="match status" value="1"/>
</dbReference>
<dbReference type="InterPro" id="IPR051199">
    <property type="entry name" value="LPS_LOS_Heptosyltrfase"/>
</dbReference>
<comment type="caution">
    <text evidence="3">The sequence shown here is derived from an EMBL/GenBank/DDBJ whole genome shotgun (WGS) entry which is preliminary data.</text>
</comment>
<dbReference type="PANTHER" id="PTHR30160">
    <property type="entry name" value="TETRAACYLDISACCHARIDE 4'-KINASE-RELATED"/>
    <property type="match status" value="1"/>
</dbReference>
<dbReference type="SUPFAM" id="SSF53756">
    <property type="entry name" value="UDP-Glycosyltransferase/glycogen phosphorylase"/>
    <property type="match status" value="1"/>
</dbReference>
<dbReference type="Gene3D" id="3.40.50.2000">
    <property type="entry name" value="Glycogen Phosphorylase B"/>
    <property type="match status" value="2"/>
</dbReference>
<dbReference type="RefSeq" id="WP_284102752.1">
    <property type="nucleotide sequence ID" value="NZ_JARRAF010000038.1"/>
</dbReference>
<dbReference type="GO" id="GO:0016757">
    <property type="term" value="F:glycosyltransferase activity"/>
    <property type="evidence" value="ECO:0007669"/>
    <property type="project" value="UniProtKB-KW"/>
</dbReference>
<evidence type="ECO:0000313" key="4">
    <source>
        <dbReference type="Proteomes" id="UP001172778"/>
    </source>
</evidence>
<keyword evidence="2 3" id="KW-0808">Transferase</keyword>
<accession>A0ABT7E295</accession>
<sequence length="368" mass="40199">MASRNRGRLLAFAGGVWASRLPRRQPANPRRILIVQQLLLGDSIMLAPLLAKLRAVYPQAELVLTCAPGLVSLFAARPWGLTALPLDFRQAQTVRQIIASGPYDLALIPAESRLSWLARAAGARWLKAFAGDPGYFKNWPIDEHVAFPPPQPSAWGDLLARALIAGADPVPYAAGDWPAPPAADFQRPAEPYVVCHVGASNPLKFWPAERWARLAGWLAEQGLRVVFSCGPGEAALLDEIDPKGRHARHAGDLSLPQLWQLLAGARLLISLDTGVLHLAHLTLTPTVGLYGPGSPTLFTTGQYWQAQRERKVYIPDFPCRDENLVFRRPVAWAGNCARPYGVCTEGRCMQAIDYKAVELAAGELLHAD</sequence>
<evidence type="ECO:0000256" key="2">
    <source>
        <dbReference type="ARBA" id="ARBA00022679"/>
    </source>
</evidence>
<proteinExistence type="predicted"/>
<evidence type="ECO:0000313" key="3">
    <source>
        <dbReference type="EMBL" id="MDK2126433.1"/>
    </source>
</evidence>
<reference evidence="3" key="1">
    <citation type="submission" date="2023-03" db="EMBL/GenBank/DDBJ databases">
        <title>Chitinimonas shenzhenensis gen. nov., sp. nov., a novel member of family Burkholderiaceae isolated from activated sludge collected in Shen Zhen, China.</title>
        <authorList>
            <person name="Wang X."/>
        </authorList>
    </citation>
    <scope>NUCLEOTIDE SEQUENCE</scope>
    <source>
        <strain evidence="3">DQS-5</strain>
    </source>
</reference>
<protein>
    <submittedName>
        <fullName evidence="3">Glycosyltransferase family 9 protein</fullName>
        <ecNumber evidence="3">2.4.-.-</ecNumber>
    </submittedName>
</protein>
<keyword evidence="1 3" id="KW-0328">Glycosyltransferase</keyword>
<dbReference type="Pfam" id="PF01075">
    <property type="entry name" value="Glyco_transf_9"/>
    <property type="match status" value="1"/>
</dbReference>
<evidence type="ECO:0000256" key="1">
    <source>
        <dbReference type="ARBA" id="ARBA00022676"/>
    </source>
</evidence>
<keyword evidence="4" id="KW-1185">Reference proteome</keyword>